<keyword evidence="1" id="KW-0812">Transmembrane</keyword>
<evidence type="ECO:0000256" key="1">
    <source>
        <dbReference type="SAM" id="Phobius"/>
    </source>
</evidence>
<organism evidence="2 3">
    <name type="scientific">Stomoxys calcitrans</name>
    <name type="common">Stable fly</name>
    <name type="synonym">Conops calcitrans</name>
    <dbReference type="NCBI Taxonomy" id="35570"/>
    <lineage>
        <taxon>Eukaryota</taxon>
        <taxon>Metazoa</taxon>
        <taxon>Ecdysozoa</taxon>
        <taxon>Arthropoda</taxon>
        <taxon>Hexapoda</taxon>
        <taxon>Insecta</taxon>
        <taxon>Pterygota</taxon>
        <taxon>Neoptera</taxon>
        <taxon>Endopterygota</taxon>
        <taxon>Diptera</taxon>
        <taxon>Brachycera</taxon>
        <taxon>Muscomorpha</taxon>
        <taxon>Muscoidea</taxon>
        <taxon>Muscidae</taxon>
        <taxon>Stomoxys</taxon>
    </lineage>
</organism>
<evidence type="ECO:0000313" key="3">
    <source>
        <dbReference type="Proteomes" id="UP000095300"/>
    </source>
</evidence>
<reference evidence="2" key="1">
    <citation type="submission" date="2020-05" db="UniProtKB">
        <authorList>
            <consortium name="EnsemblMetazoa"/>
        </authorList>
    </citation>
    <scope>IDENTIFICATION</scope>
    <source>
        <strain evidence="2">USDA</strain>
    </source>
</reference>
<dbReference type="Proteomes" id="UP000095300">
    <property type="component" value="Unassembled WGS sequence"/>
</dbReference>
<keyword evidence="1" id="KW-1133">Transmembrane helix</keyword>
<accession>A0A1I8PD42</accession>
<gene>
    <name evidence="2" type="primary">106095967</name>
</gene>
<keyword evidence="3" id="KW-1185">Reference proteome</keyword>
<dbReference type="KEGG" id="scac:106095967"/>
<dbReference type="STRING" id="35570.A0A1I8PD42"/>
<sequence>MILAARKHLYAINIFFFFVIFIVQKLIKIFCIIEEKACKNANCPTDKRCDERCVAPTATDAVASAASVVSLAAGLTISSASTKVMTSSSAPPSPTSHEGGLSLIPKAMRKTMRNFGFGEGHFQIFVEEKQRHQYMSKPSLNAAFAEVKLNPN</sequence>
<dbReference type="EnsemblMetazoa" id="SCAU007010-RA">
    <property type="protein sequence ID" value="SCAU007010-PA"/>
    <property type="gene ID" value="SCAU007010"/>
</dbReference>
<evidence type="ECO:0000313" key="2">
    <source>
        <dbReference type="EnsemblMetazoa" id="SCAU007010-PA"/>
    </source>
</evidence>
<dbReference type="AlphaFoldDB" id="A0A1I8PD42"/>
<name>A0A1I8PD42_STOCA</name>
<keyword evidence="1" id="KW-0472">Membrane</keyword>
<protein>
    <submittedName>
        <fullName evidence="2">Uncharacterized protein</fullName>
    </submittedName>
</protein>
<feature type="transmembrane region" description="Helical" evidence="1">
    <location>
        <begin position="9"/>
        <end position="27"/>
    </location>
</feature>
<proteinExistence type="predicted"/>
<dbReference type="OrthoDB" id="8048553at2759"/>
<dbReference type="VEuPathDB" id="VectorBase:SCAU007010"/>